<reference evidence="3 4" key="1">
    <citation type="submission" date="2015-03" db="EMBL/GenBank/DDBJ databases">
        <authorList>
            <person name="Murphy D."/>
        </authorList>
    </citation>
    <scope>NUCLEOTIDE SEQUENCE [LARGE SCALE GENOMIC DNA]</scope>
    <source>
        <strain evidence="3 4">KMM 520</strain>
    </source>
</reference>
<evidence type="ECO:0000259" key="2">
    <source>
        <dbReference type="SMART" id="SM00867"/>
    </source>
</evidence>
<dbReference type="SMART" id="SM00867">
    <property type="entry name" value="YceI"/>
    <property type="match status" value="1"/>
</dbReference>
<dbReference type="Pfam" id="PF04264">
    <property type="entry name" value="YceI"/>
    <property type="match status" value="1"/>
</dbReference>
<sequence>MFKALAIAGLSLSSLVISNIAQADWQLVNDKSQLSFVSIKKNSIAEANHFTNIEGRLSDKGEFSVNVDLTSAETLIPIRNERLTKLLFEADTFANAILTADLASQLSSIKKPGQYVLKGINAELDFHGNKKPLTIDVLVSSAENGDLSVSSFSPIIINSNDFAITEGIMELQKLAGLPSIATAVPVTFALTFKKQ</sequence>
<keyword evidence="1" id="KW-0732">Signal</keyword>
<evidence type="ECO:0000313" key="3">
    <source>
        <dbReference type="EMBL" id="ALS34292.1"/>
    </source>
</evidence>
<feature type="domain" description="Lipid/polyisoprenoid-binding YceI-like" evidence="2">
    <location>
        <begin position="24"/>
        <end position="193"/>
    </location>
</feature>
<dbReference type="Gene3D" id="2.40.128.110">
    <property type="entry name" value="Lipid/polyisoprenoid-binding, YceI-like"/>
    <property type="match status" value="1"/>
</dbReference>
<dbReference type="InterPro" id="IPR027016">
    <property type="entry name" value="UCP029811"/>
</dbReference>
<dbReference type="Proteomes" id="UP000065261">
    <property type="component" value="Chromosome I"/>
</dbReference>
<feature type="signal peptide" evidence="1">
    <location>
        <begin position="1"/>
        <end position="23"/>
    </location>
</feature>
<evidence type="ECO:0000256" key="1">
    <source>
        <dbReference type="SAM" id="SignalP"/>
    </source>
</evidence>
<evidence type="ECO:0000313" key="4">
    <source>
        <dbReference type="Proteomes" id="UP000065261"/>
    </source>
</evidence>
<dbReference type="EMBL" id="CP011034">
    <property type="protein sequence ID" value="ALS34292.1"/>
    <property type="molecule type" value="Genomic_DNA"/>
</dbReference>
<dbReference type="AlphaFoldDB" id="A0A0U2MRZ6"/>
<proteinExistence type="predicted"/>
<protein>
    <recommendedName>
        <fullName evidence="2">Lipid/polyisoprenoid-binding YceI-like domain-containing protein</fullName>
    </recommendedName>
</protein>
<dbReference type="KEGG" id="ptn:PTRA_a3301"/>
<organism evidence="3">
    <name type="scientific">Pseudoalteromonas translucida KMM 520</name>
    <dbReference type="NCBI Taxonomy" id="1315283"/>
    <lineage>
        <taxon>Bacteria</taxon>
        <taxon>Pseudomonadati</taxon>
        <taxon>Pseudomonadota</taxon>
        <taxon>Gammaproteobacteria</taxon>
        <taxon>Alteromonadales</taxon>
        <taxon>Pseudoalteromonadaceae</taxon>
        <taxon>Pseudoalteromonas</taxon>
    </lineage>
</organism>
<name>A0A0U2MRZ6_9GAMM</name>
<dbReference type="PIRSF" id="PIRSF029811">
    <property type="entry name" value="UCP029811"/>
    <property type="match status" value="1"/>
</dbReference>
<dbReference type="OrthoDB" id="9793816at2"/>
<accession>A0A0U2MRZ6</accession>
<dbReference type="PATRIC" id="fig|1315283.4.peg.2879"/>
<dbReference type="InterPro" id="IPR036761">
    <property type="entry name" value="TTHA0802/YceI-like_sf"/>
</dbReference>
<dbReference type="RefSeq" id="WP_058374291.1">
    <property type="nucleotide sequence ID" value="NZ_CP011034.1"/>
</dbReference>
<feature type="chain" id="PRO_5006831329" description="Lipid/polyisoprenoid-binding YceI-like domain-containing protein" evidence="1">
    <location>
        <begin position="24"/>
        <end position="195"/>
    </location>
</feature>
<gene>
    <name evidence="3" type="ORF">PTRA_a3301</name>
</gene>
<dbReference type="InterPro" id="IPR007372">
    <property type="entry name" value="Lipid/polyisoprenoid-bd_YceI"/>
</dbReference>
<dbReference type="SUPFAM" id="SSF101874">
    <property type="entry name" value="YceI-like"/>
    <property type="match status" value="1"/>
</dbReference>